<sequence length="208" mass="23220">MASIHLGYVPVTKPPALLFSDDCVAADGMCVDIGDLSDEARSPPCDAGSPCMTRLVQRTLCEGLDCPHLPRSRSKARRQQRERQQQVALSKFLERFKFSNINGTIFVKDEEFAPIHVASKLASHRMVRLLLSFQADPAKKTSQGRTALDLAETAENDSAKRQVVDTLLNWEKTINMREFRSICSSKVSKVCGQMPRLPRAVPAYRICL</sequence>
<keyword evidence="4" id="KW-1185">Reference proteome</keyword>
<evidence type="ECO:0000313" key="4">
    <source>
        <dbReference type="Proteomes" id="UP001152797"/>
    </source>
</evidence>
<gene>
    <name evidence="1" type="ORF">C1SCF055_LOCUS42081</name>
</gene>
<dbReference type="SUPFAM" id="SSF48403">
    <property type="entry name" value="Ankyrin repeat"/>
    <property type="match status" value="1"/>
</dbReference>
<dbReference type="Gene3D" id="1.25.40.20">
    <property type="entry name" value="Ankyrin repeat-containing domain"/>
    <property type="match status" value="1"/>
</dbReference>
<dbReference type="Proteomes" id="UP001152797">
    <property type="component" value="Unassembled WGS sequence"/>
</dbReference>
<reference evidence="1" key="1">
    <citation type="submission" date="2022-10" db="EMBL/GenBank/DDBJ databases">
        <authorList>
            <person name="Chen Y."/>
            <person name="Dougan E. K."/>
            <person name="Chan C."/>
            <person name="Rhodes N."/>
            <person name="Thang M."/>
        </authorList>
    </citation>
    <scope>NUCLEOTIDE SEQUENCE</scope>
</reference>
<dbReference type="InterPro" id="IPR036770">
    <property type="entry name" value="Ankyrin_rpt-contain_sf"/>
</dbReference>
<reference evidence="2" key="2">
    <citation type="submission" date="2024-04" db="EMBL/GenBank/DDBJ databases">
        <authorList>
            <person name="Chen Y."/>
            <person name="Shah S."/>
            <person name="Dougan E. K."/>
            <person name="Thang M."/>
            <person name="Chan C."/>
        </authorList>
    </citation>
    <scope>NUCLEOTIDE SEQUENCE [LARGE SCALE GENOMIC DNA]</scope>
</reference>
<organism evidence="1">
    <name type="scientific">Cladocopium goreaui</name>
    <dbReference type="NCBI Taxonomy" id="2562237"/>
    <lineage>
        <taxon>Eukaryota</taxon>
        <taxon>Sar</taxon>
        <taxon>Alveolata</taxon>
        <taxon>Dinophyceae</taxon>
        <taxon>Suessiales</taxon>
        <taxon>Symbiodiniaceae</taxon>
        <taxon>Cladocopium</taxon>
    </lineage>
</organism>
<dbReference type="EMBL" id="CAMXCT020006634">
    <property type="protein sequence ID" value="CAL1170814.1"/>
    <property type="molecule type" value="Genomic_DNA"/>
</dbReference>
<accession>A0A9P1M2Z7</accession>
<evidence type="ECO:0000313" key="3">
    <source>
        <dbReference type="EMBL" id="CAL4804751.1"/>
    </source>
</evidence>
<protein>
    <submittedName>
        <fullName evidence="3">NADPH-dependent diflavin oxidoreductase 1</fullName>
    </submittedName>
</protein>
<dbReference type="AlphaFoldDB" id="A0A9P1M2Z7"/>
<proteinExistence type="predicted"/>
<comment type="caution">
    <text evidence="1">The sequence shown here is derived from an EMBL/GenBank/DDBJ whole genome shotgun (WGS) entry which is preliminary data.</text>
</comment>
<evidence type="ECO:0000313" key="1">
    <source>
        <dbReference type="EMBL" id="CAI4017439.1"/>
    </source>
</evidence>
<dbReference type="EMBL" id="CAMXCT030006634">
    <property type="protein sequence ID" value="CAL4804751.1"/>
    <property type="molecule type" value="Genomic_DNA"/>
</dbReference>
<name>A0A9P1M2Z7_9DINO</name>
<dbReference type="EMBL" id="CAMXCT010006634">
    <property type="protein sequence ID" value="CAI4017439.1"/>
    <property type="molecule type" value="Genomic_DNA"/>
</dbReference>
<evidence type="ECO:0000313" key="2">
    <source>
        <dbReference type="EMBL" id="CAL1170814.1"/>
    </source>
</evidence>